<dbReference type="PANTHER" id="PTHR30026:SF20">
    <property type="entry name" value="OUTER MEMBRANE PROTEIN TOLC"/>
    <property type="match status" value="1"/>
</dbReference>
<evidence type="ECO:0000256" key="6">
    <source>
        <dbReference type="ARBA" id="ARBA00023136"/>
    </source>
</evidence>
<dbReference type="GO" id="GO:0015562">
    <property type="term" value="F:efflux transmembrane transporter activity"/>
    <property type="evidence" value="ECO:0007669"/>
    <property type="project" value="InterPro"/>
</dbReference>
<dbReference type="Pfam" id="PF02321">
    <property type="entry name" value="OEP"/>
    <property type="match status" value="2"/>
</dbReference>
<gene>
    <name evidence="10" type="ORF">F5984_00530</name>
</gene>
<reference evidence="10 11" key="1">
    <citation type="submission" date="2019-10" db="EMBL/GenBank/DDBJ databases">
        <title>Rudanella paleaurantiibacter sp. nov., isolated from sludge.</title>
        <authorList>
            <person name="Xu S.Q."/>
        </authorList>
    </citation>
    <scope>NUCLEOTIDE SEQUENCE [LARGE SCALE GENOMIC DNA]</scope>
    <source>
        <strain evidence="10 11">HX-22-17</strain>
    </source>
</reference>
<dbReference type="InterPro" id="IPR051906">
    <property type="entry name" value="TolC-like"/>
</dbReference>
<comment type="subcellular location">
    <subcellularLocation>
        <location evidence="1">Cell outer membrane</location>
    </subcellularLocation>
</comment>
<dbReference type="SUPFAM" id="SSF56954">
    <property type="entry name" value="Outer membrane efflux proteins (OEP)"/>
    <property type="match status" value="1"/>
</dbReference>
<keyword evidence="8" id="KW-0175">Coiled coil</keyword>
<sequence length="455" mass="50634">MKQKIALSLLALLPFSGWAQSGMAGPDAAQRASTGTSFRLKDCIDYGLKNFGTTRIAQYQVETANQQARQALGLYLPQVSGVGTFTNNIKLQTSIIPAGVFGPEPVRVAFGQKYQTNLAAQASQPIYDKSLLLGLKAAKPNQQLADINSRQTREEIIYNIASNYYQVFVVQQQIKLLKDNLERTQQVLNILKLQRDNGVIQPIDYTNTEVNYNNTRSQLALAENDLNLALNRLKFQMGMTQEQTISLADSLVASQLPTVQPAVFDPRNLASYQQGEANLALQRIQLERNRAGYLPTLSATASYGTLAFANDFGGAFKNMTGFGSIGLRLNVPIFDGLQRDAQVQQAKLTVLTQEERQRLNTASFQLQFNNAQSQLQRAQVSAQNDDRNVQLAQQVYNVTTLQYRQGTKSLTDLLNADNSYRQAQSNYINSLINFYQARLDLEQSQGTLLTFYNGL</sequence>
<dbReference type="EMBL" id="WELI01000001">
    <property type="protein sequence ID" value="KAB7732481.1"/>
    <property type="molecule type" value="Genomic_DNA"/>
</dbReference>
<keyword evidence="9" id="KW-0732">Signal</keyword>
<evidence type="ECO:0000313" key="11">
    <source>
        <dbReference type="Proteomes" id="UP000488299"/>
    </source>
</evidence>
<evidence type="ECO:0000256" key="3">
    <source>
        <dbReference type="ARBA" id="ARBA00022448"/>
    </source>
</evidence>
<comment type="caution">
    <text evidence="10">The sequence shown here is derived from an EMBL/GenBank/DDBJ whole genome shotgun (WGS) entry which is preliminary data.</text>
</comment>
<keyword evidence="6" id="KW-0472">Membrane</keyword>
<evidence type="ECO:0000256" key="8">
    <source>
        <dbReference type="SAM" id="Coils"/>
    </source>
</evidence>
<keyword evidence="11" id="KW-1185">Reference proteome</keyword>
<dbReference type="GO" id="GO:1990281">
    <property type="term" value="C:efflux pump complex"/>
    <property type="evidence" value="ECO:0007669"/>
    <property type="project" value="TreeGrafter"/>
</dbReference>
<proteinExistence type="inferred from homology"/>
<feature type="signal peptide" evidence="9">
    <location>
        <begin position="1"/>
        <end position="19"/>
    </location>
</feature>
<dbReference type="GO" id="GO:0009279">
    <property type="term" value="C:cell outer membrane"/>
    <property type="evidence" value="ECO:0007669"/>
    <property type="project" value="UniProtKB-SubCell"/>
</dbReference>
<evidence type="ECO:0000256" key="7">
    <source>
        <dbReference type="ARBA" id="ARBA00023237"/>
    </source>
</evidence>
<feature type="coiled-coil region" evidence="8">
    <location>
        <begin position="174"/>
        <end position="232"/>
    </location>
</feature>
<organism evidence="10 11">
    <name type="scientific">Rudanella paleaurantiibacter</name>
    <dbReference type="NCBI Taxonomy" id="2614655"/>
    <lineage>
        <taxon>Bacteria</taxon>
        <taxon>Pseudomonadati</taxon>
        <taxon>Bacteroidota</taxon>
        <taxon>Cytophagia</taxon>
        <taxon>Cytophagales</taxon>
        <taxon>Cytophagaceae</taxon>
        <taxon>Rudanella</taxon>
    </lineage>
</organism>
<evidence type="ECO:0000256" key="5">
    <source>
        <dbReference type="ARBA" id="ARBA00022692"/>
    </source>
</evidence>
<keyword evidence="3" id="KW-0813">Transport</keyword>
<accession>A0A7J5U425</accession>
<dbReference type="AlphaFoldDB" id="A0A7J5U425"/>
<comment type="similarity">
    <text evidence="2">Belongs to the outer membrane factor (OMF) (TC 1.B.17) family.</text>
</comment>
<dbReference type="Gene3D" id="1.20.1600.10">
    <property type="entry name" value="Outer membrane efflux proteins (OEP)"/>
    <property type="match status" value="1"/>
</dbReference>
<keyword evidence="7" id="KW-0998">Cell outer membrane</keyword>
<dbReference type="RefSeq" id="WP_152121819.1">
    <property type="nucleotide sequence ID" value="NZ_WELI01000001.1"/>
</dbReference>
<protein>
    <submittedName>
        <fullName evidence="10">TolC family protein</fullName>
    </submittedName>
</protein>
<evidence type="ECO:0000313" key="10">
    <source>
        <dbReference type="EMBL" id="KAB7732481.1"/>
    </source>
</evidence>
<name>A0A7J5U425_9BACT</name>
<keyword evidence="4" id="KW-1134">Transmembrane beta strand</keyword>
<evidence type="ECO:0000256" key="1">
    <source>
        <dbReference type="ARBA" id="ARBA00004442"/>
    </source>
</evidence>
<dbReference type="Proteomes" id="UP000488299">
    <property type="component" value="Unassembled WGS sequence"/>
</dbReference>
<evidence type="ECO:0000256" key="4">
    <source>
        <dbReference type="ARBA" id="ARBA00022452"/>
    </source>
</evidence>
<dbReference type="GO" id="GO:0015288">
    <property type="term" value="F:porin activity"/>
    <property type="evidence" value="ECO:0007669"/>
    <property type="project" value="TreeGrafter"/>
</dbReference>
<feature type="chain" id="PRO_5029635664" evidence="9">
    <location>
        <begin position="20"/>
        <end position="455"/>
    </location>
</feature>
<evidence type="ECO:0000256" key="9">
    <source>
        <dbReference type="SAM" id="SignalP"/>
    </source>
</evidence>
<evidence type="ECO:0000256" key="2">
    <source>
        <dbReference type="ARBA" id="ARBA00007613"/>
    </source>
</evidence>
<dbReference type="PANTHER" id="PTHR30026">
    <property type="entry name" value="OUTER MEMBRANE PROTEIN TOLC"/>
    <property type="match status" value="1"/>
</dbReference>
<keyword evidence="5" id="KW-0812">Transmembrane</keyword>
<dbReference type="InterPro" id="IPR003423">
    <property type="entry name" value="OMP_efflux"/>
</dbReference>